<comment type="caution">
    <text evidence="6">The sequence shown here is derived from an EMBL/GenBank/DDBJ whole genome shotgun (WGS) entry which is preliminary data.</text>
</comment>
<evidence type="ECO:0000256" key="1">
    <source>
        <dbReference type="ARBA" id="ARBA00023015"/>
    </source>
</evidence>
<evidence type="ECO:0000256" key="3">
    <source>
        <dbReference type="ARBA" id="ARBA00023163"/>
    </source>
</evidence>
<dbReference type="SUPFAM" id="SSF46689">
    <property type="entry name" value="Homeodomain-like"/>
    <property type="match status" value="1"/>
</dbReference>
<evidence type="ECO:0000259" key="5">
    <source>
        <dbReference type="PROSITE" id="PS50977"/>
    </source>
</evidence>
<keyword evidence="3" id="KW-0804">Transcription</keyword>
<evidence type="ECO:0000313" key="6">
    <source>
        <dbReference type="EMBL" id="REE96827.1"/>
    </source>
</evidence>
<dbReference type="Pfam" id="PF13305">
    <property type="entry name" value="TetR_C_33"/>
    <property type="match status" value="1"/>
</dbReference>
<dbReference type="InterPro" id="IPR050109">
    <property type="entry name" value="HTH-type_TetR-like_transc_reg"/>
</dbReference>
<organism evidence="6 7">
    <name type="scientific">Thermomonospora umbrina</name>
    <dbReference type="NCBI Taxonomy" id="111806"/>
    <lineage>
        <taxon>Bacteria</taxon>
        <taxon>Bacillati</taxon>
        <taxon>Actinomycetota</taxon>
        <taxon>Actinomycetes</taxon>
        <taxon>Streptosporangiales</taxon>
        <taxon>Thermomonosporaceae</taxon>
        <taxon>Thermomonospora</taxon>
    </lineage>
</organism>
<feature type="domain" description="HTH tetR-type" evidence="5">
    <location>
        <begin position="9"/>
        <end position="69"/>
    </location>
</feature>
<dbReference type="Gene3D" id="1.10.357.10">
    <property type="entry name" value="Tetracycline Repressor, domain 2"/>
    <property type="match status" value="1"/>
</dbReference>
<dbReference type="GO" id="GO:0003700">
    <property type="term" value="F:DNA-binding transcription factor activity"/>
    <property type="evidence" value="ECO:0007669"/>
    <property type="project" value="TreeGrafter"/>
</dbReference>
<dbReference type="EMBL" id="QTTT01000001">
    <property type="protein sequence ID" value="REE96827.1"/>
    <property type="molecule type" value="Genomic_DNA"/>
</dbReference>
<dbReference type="PANTHER" id="PTHR30055:SF234">
    <property type="entry name" value="HTH-TYPE TRANSCRIPTIONAL REGULATOR BETI"/>
    <property type="match status" value="1"/>
</dbReference>
<keyword evidence="1" id="KW-0805">Transcription regulation</keyword>
<dbReference type="RefSeq" id="WP_116022416.1">
    <property type="nucleotide sequence ID" value="NZ_QTTT01000001.1"/>
</dbReference>
<dbReference type="Proteomes" id="UP000256661">
    <property type="component" value="Unassembled WGS sequence"/>
</dbReference>
<evidence type="ECO:0000313" key="7">
    <source>
        <dbReference type="Proteomes" id="UP000256661"/>
    </source>
</evidence>
<dbReference type="Pfam" id="PF00440">
    <property type="entry name" value="TetR_N"/>
    <property type="match status" value="1"/>
</dbReference>
<protein>
    <submittedName>
        <fullName evidence="6">TetR family transcriptional regulator</fullName>
    </submittedName>
</protein>
<dbReference type="PROSITE" id="PS50977">
    <property type="entry name" value="HTH_TETR_2"/>
    <property type="match status" value="1"/>
</dbReference>
<keyword evidence="2 4" id="KW-0238">DNA-binding</keyword>
<accession>A0A3D9SM68</accession>
<dbReference type="SUPFAM" id="SSF48498">
    <property type="entry name" value="Tetracyclin repressor-like, C-terminal domain"/>
    <property type="match status" value="1"/>
</dbReference>
<gene>
    <name evidence="6" type="ORF">DFJ69_2278</name>
</gene>
<proteinExistence type="predicted"/>
<feature type="DNA-binding region" description="H-T-H motif" evidence="4">
    <location>
        <begin position="32"/>
        <end position="51"/>
    </location>
</feature>
<keyword evidence="7" id="KW-1185">Reference proteome</keyword>
<evidence type="ECO:0000256" key="2">
    <source>
        <dbReference type="ARBA" id="ARBA00023125"/>
    </source>
</evidence>
<dbReference type="PANTHER" id="PTHR30055">
    <property type="entry name" value="HTH-TYPE TRANSCRIPTIONAL REGULATOR RUTR"/>
    <property type="match status" value="1"/>
</dbReference>
<evidence type="ECO:0000256" key="4">
    <source>
        <dbReference type="PROSITE-ProRule" id="PRU00335"/>
    </source>
</evidence>
<dbReference type="InterPro" id="IPR025996">
    <property type="entry name" value="MT1864/Rv1816-like_C"/>
</dbReference>
<dbReference type="GO" id="GO:0000976">
    <property type="term" value="F:transcription cis-regulatory region binding"/>
    <property type="evidence" value="ECO:0007669"/>
    <property type="project" value="TreeGrafter"/>
</dbReference>
<dbReference type="AlphaFoldDB" id="A0A3D9SM68"/>
<name>A0A3D9SM68_9ACTN</name>
<dbReference type="InterPro" id="IPR009057">
    <property type="entry name" value="Homeodomain-like_sf"/>
</dbReference>
<reference evidence="6 7" key="1">
    <citation type="submission" date="2018-08" db="EMBL/GenBank/DDBJ databases">
        <title>Sequencing the genomes of 1000 actinobacteria strains.</title>
        <authorList>
            <person name="Klenk H.-P."/>
        </authorList>
    </citation>
    <scope>NUCLEOTIDE SEQUENCE [LARGE SCALE GENOMIC DNA]</scope>
    <source>
        <strain evidence="6 7">DSM 43927</strain>
    </source>
</reference>
<dbReference type="OrthoDB" id="4709966at2"/>
<dbReference type="InterPro" id="IPR036271">
    <property type="entry name" value="Tet_transcr_reg_TetR-rel_C_sf"/>
</dbReference>
<dbReference type="InterPro" id="IPR001647">
    <property type="entry name" value="HTH_TetR"/>
</dbReference>
<sequence>MPRAKQRTPELRDRLLSVAVQTLTEEGVTGFTTRNVAAKARTSTPAVYELFGDRAGLVREVYFEGFRLLRAHFDRLAATDDPRADLLALAAAFREFLCGNPVLSQVMYARPFADFDPTPSELRASASVREFVVERVARCVRAGALTGDVTDIAHAFVALVQGLAAAENAGRLGTSAGSVERRWTLALRALLDGLR</sequence>